<organism evidence="2 3">
    <name type="scientific">Chitinimonas arctica</name>
    <dbReference type="NCBI Taxonomy" id="2594795"/>
    <lineage>
        <taxon>Bacteria</taxon>
        <taxon>Pseudomonadati</taxon>
        <taxon>Pseudomonadota</taxon>
        <taxon>Betaproteobacteria</taxon>
        <taxon>Neisseriales</taxon>
        <taxon>Chitinibacteraceae</taxon>
        <taxon>Chitinimonas</taxon>
    </lineage>
</organism>
<reference evidence="3" key="1">
    <citation type="submission" date="2019-07" db="EMBL/GenBank/DDBJ databases">
        <title>Chitinimonas sp. nov., isolated from Ny-Alesund, arctica soil.</title>
        <authorList>
            <person name="Xu Q."/>
            <person name="Peng F."/>
        </authorList>
    </citation>
    <scope>NUCLEOTIDE SEQUENCE [LARGE SCALE GENOMIC DNA]</scope>
    <source>
        <strain evidence="3">R3-44</strain>
    </source>
</reference>
<dbReference type="AlphaFoldDB" id="A0A516SH88"/>
<name>A0A516SH88_9NEIS</name>
<dbReference type="EMBL" id="CP041730">
    <property type="protein sequence ID" value="QDQ27527.1"/>
    <property type="molecule type" value="Genomic_DNA"/>
</dbReference>
<dbReference type="KEGG" id="cari:FNU76_14820"/>
<dbReference type="InterPro" id="IPR022265">
    <property type="entry name" value="CHP03790"/>
</dbReference>
<protein>
    <submittedName>
        <fullName evidence="2">TIGR03790 family protein</fullName>
    </submittedName>
</protein>
<dbReference type="NCBIfam" id="TIGR03790">
    <property type="entry name" value="TIGR03790 family protein"/>
    <property type="match status" value="1"/>
</dbReference>
<dbReference type="Proteomes" id="UP000317550">
    <property type="component" value="Chromosome"/>
</dbReference>
<accession>A0A516SH88</accession>
<keyword evidence="3" id="KW-1185">Reference proteome</keyword>
<gene>
    <name evidence="2" type="ORF">FNU76_14820</name>
</gene>
<evidence type="ECO:0000313" key="2">
    <source>
        <dbReference type="EMBL" id="QDQ27527.1"/>
    </source>
</evidence>
<feature type="signal peptide" evidence="1">
    <location>
        <begin position="1"/>
        <end position="22"/>
    </location>
</feature>
<dbReference type="RefSeq" id="WP_144278920.1">
    <property type="nucleotide sequence ID" value="NZ_CP041730.1"/>
</dbReference>
<dbReference type="PROSITE" id="PS51257">
    <property type="entry name" value="PROKAR_LIPOPROTEIN"/>
    <property type="match status" value="1"/>
</dbReference>
<evidence type="ECO:0000256" key="1">
    <source>
        <dbReference type="SAM" id="SignalP"/>
    </source>
</evidence>
<feature type="chain" id="PRO_5022225588" evidence="1">
    <location>
        <begin position="23"/>
        <end position="443"/>
    </location>
</feature>
<proteinExistence type="predicted"/>
<dbReference type="OrthoDB" id="420256at2"/>
<sequence>MNAFCKSLSLIAVSGACLSVYAYEPIVRCTETNSDGSCNNKSVTYPAIPLDRSVGKPIVPATVGIVVNTNDPESVALGNQYASRRGIPLANIVRVALPISNSVSRANFAAATSGLVIPANVRALALAWNKPYRVENQSITSAFTDGMENSINWAQSLCVRTLPNPAYNTKQGATLSRRLSMLLVSGSSYADSKNLVARAGNGDGQAWTGTVSYLKTTDQTRTQPRANDYTLSQTQNGGLVNVSVTSANSLAGVNNVLGYQLGIATVANLGQVQFREGAFADTLTSFSGMLNENGQTKATELIKAGATGSFGTVHEPCAYAEKFPKPSIMLNRYLAGDSLLEAYWKSVGWTTEGLFIGEPLARPYYVADIVQENGQLHIRTNNRTKAATYDVYEVSSGTPVLLQTGISVPAGVAAGTLVGNLATPMRNGLPIGSPIFALVQAGL</sequence>
<keyword evidence="1" id="KW-0732">Signal</keyword>
<evidence type="ECO:0000313" key="3">
    <source>
        <dbReference type="Proteomes" id="UP000317550"/>
    </source>
</evidence>